<dbReference type="PATRIC" id="fig|1267766.3.peg.1734"/>
<evidence type="ECO:0000313" key="1">
    <source>
        <dbReference type="EMBL" id="AKH42754.1"/>
    </source>
</evidence>
<proteinExistence type="predicted"/>
<reference evidence="1" key="1">
    <citation type="submission" date="2015-05" db="EMBL/GenBank/DDBJ databases">
        <title>The complete genome of Altererythrobacter atlanticus strain 26DY36.</title>
        <authorList>
            <person name="Wu Y.-H."/>
            <person name="Cheng H."/>
            <person name="Wu X.-W."/>
        </authorList>
    </citation>
    <scope>NUCLEOTIDE SEQUENCE [LARGE SCALE GENOMIC DNA]</scope>
    <source>
        <strain evidence="1">26DY36</strain>
    </source>
</reference>
<dbReference type="RefSeq" id="WP_053833468.1">
    <property type="nucleotide sequence ID" value="NZ_CP011452.2"/>
</dbReference>
<evidence type="ECO:0000313" key="2">
    <source>
        <dbReference type="Proteomes" id="UP000034392"/>
    </source>
</evidence>
<accession>A0A0F7KT28</accession>
<keyword evidence="2" id="KW-1185">Reference proteome</keyword>
<organism evidence="1 2">
    <name type="scientific">Croceibacterium atlanticum</name>
    <dbReference type="NCBI Taxonomy" id="1267766"/>
    <lineage>
        <taxon>Bacteria</taxon>
        <taxon>Pseudomonadati</taxon>
        <taxon>Pseudomonadota</taxon>
        <taxon>Alphaproteobacteria</taxon>
        <taxon>Sphingomonadales</taxon>
        <taxon>Erythrobacteraceae</taxon>
        <taxon>Croceibacterium</taxon>
    </lineage>
</organism>
<dbReference type="EMBL" id="CP011452">
    <property type="protein sequence ID" value="AKH42754.1"/>
    <property type="molecule type" value="Genomic_DNA"/>
</dbReference>
<name>A0A0F7KT28_9SPHN</name>
<dbReference type="OrthoDB" id="7428907at2"/>
<dbReference type="KEGG" id="aay:WYH_01718"/>
<gene>
    <name evidence="1" type="ORF">WYH_01718</name>
</gene>
<sequence>MHALRFAAMLAATTAMAAPAMAAESPLVGTWDTIADTQMGKFEATMTIANGGDAYTVDIKDAPMAAPGGGGPESQMPPMESEISDVKVDGSALSFKRTMSTPQGPMELTYSLTVDGDSLSGEANSAFGAVPISGTRR</sequence>
<dbReference type="AlphaFoldDB" id="A0A0F7KT28"/>
<dbReference type="Proteomes" id="UP000034392">
    <property type="component" value="Chromosome"/>
</dbReference>
<protein>
    <submittedName>
        <fullName evidence="1">Uncharacterized protein</fullName>
    </submittedName>
</protein>